<evidence type="ECO:0000313" key="1">
    <source>
        <dbReference type="EMBL" id="GBG07010.1"/>
    </source>
</evidence>
<sequence>MKEFEAGNKTWMEDKITDSGVDARYQHVGGLAASELNAGAAGDSCRVKRVSRC</sequence>
<organism evidence="1 2">
    <name type="scientific">Paenibacillus agaridevorans</name>
    <dbReference type="NCBI Taxonomy" id="171404"/>
    <lineage>
        <taxon>Bacteria</taxon>
        <taxon>Bacillati</taxon>
        <taxon>Bacillota</taxon>
        <taxon>Bacilli</taxon>
        <taxon>Bacillales</taxon>
        <taxon>Paenibacillaceae</taxon>
        <taxon>Paenibacillus</taxon>
    </lineage>
</organism>
<name>A0A2R5EK48_9BACL</name>
<protein>
    <submittedName>
        <fullName evidence="1">Uncharacterized protein</fullName>
    </submittedName>
</protein>
<dbReference type="AlphaFoldDB" id="A0A2R5EK48"/>
<proteinExistence type="predicted"/>
<reference evidence="1 2" key="1">
    <citation type="submission" date="2017-08" db="EMBL/GenBank/DDBJ databases">
        <title>Substantial Increase in Enzyme Production by Combined Drug-Resistance Mutations in Paenibacillus agaridevorans.</title>
        <authorList>
            <person name="Tanaka Y."/>
            <person name="Funane K."/>
            <person name="Hosaka T."/>
            <person name="Shiwa Y."/>
            <person name="Fujita N."/>
            <person name="Miyazaki T."/>
            <person name="Yoshikawa H."/>
            <person name="Murakami K."/>
            <person name="Kasahara K."/>
            <person name="Inaoka T."/>
            <person name="Hiraga Y."/>
            <person name="Ochi K."/>
        </authorList>
    </citation>
    <scope>NUCLEOTIDE SEQUENCE [LARGE SCALE GENOMIC DNA]</scope>
    <source>
        <strain evidence="1 2">T-3040</strain>
    </source>
</reference>
<evidence type="ECO:0000313" key="2">
    <source>
        <dbReference type="Proteomes" id="UP000245202"/>
    </source>
</evidence>
<dbReference type="EMBL" id="BDQX01000070">
    <property type="protein sequence ID" value="GBG07010.1"/>
    <property type="molecule type" value="Genomic_DNA"/>
</dbReference>
<comment type="caution">
    <text evidence="1">The sequence shown here is derived from an EMBL/GenBank/DDBJ whole genome shotgun (WGS) entry which is preliminary data.</text>
</comment>
<gene>
    <name evidence="1" type="ORF">PAT3040_01558</name>
</gene>
<dbReference type="Proteomes" id="UP000245202">
    <property type="component" value="Unassembled WGS sequence"/>
</dbReference>
<keyword evidence="2" id="KW-1185">Reference proteome</keyword>
<accession>A0A2R5EK48</accession>